<keyword evidence="4" id="KW-0472">Membrane</keyword>
<comment type="cofactor">
    <cofactor evidence="1">
        <name>Ca(2+)</name>
        <dbReference type="ChEBI" id="CHEBI:29108"/>
    </cofactor>
</comment>
<keyword evidence="4" id="KW-0812">Transmembrane</keyword>
<keyword evidence="3" id="KW-0732">Signal</keyword>
<sequence>MFEGGAVMRKSIIVLMVPLLFLYALPVGAVEKEGRKWQDESIYYLMVDRFMNGSVKNNDNVDTSNPDAYHGGDIQGVIDQLDHIKELGFTTIELSPIMANSKNGYHGYWIEDFRKVEEHFGNVKDVRRLIEEAHKRDMKVMLDLVIGHTSPEHPWLEDQSKTDWFKDGATESHNPWLAEARPLNTSNPEVQQYLIKTAQFWIDQTGVDGFKIVDATSTSSEFIQTFRDEVMAENENFFIASNISAAGSGRIDTALNENIREVFASSGRSLDGLYNIWEENRKKYTNPNQLLHYMDSPNVSRFTHLAVEEGLNPITRWELALTYLFTSPGIPVLYFGSEVPLDDGGDPSSISMMNFKAEDEELKRRIEKLTSMRDQFPALTRGDFKEMYNNDGLAVFKRTYQDQTMIIAINNAEETKSTELTNLKDDQQLTGLIQDGIIRQQKDGVYRLGMERETADVFLVEPDRGYNWLFIGFVGGVLSLFVIAVVAIGLKNRKANHS</sequence>
<dbReference type="GO" id="GO:0046872">
    <property type="term" value="F:metal ion binding"/>
    <property type="evidence" value="ECO:0007669"/>
    <property type="project" value="UniProtKB-KW"/>
</dbReference>
<dbReference type="Proteomes" id="UP000192527">
    <property type="component" value="Chromosome"/>
</dbReference>
<evidence type="ECO:0000256" key="2">
    <source>
        <dbReference type="ARBA" id="ARBA00022723"/>
    </source>
</evidence>
<evidence type="ECO:0000256" key="4">
    <source>
        <dbReference type="SAM" id="Phobius"/>
    </source>
</evidence>
<dbReference type="PANTHER" id="PTHR10357:SF215">
    <property type="entry name" value="ALPHA-AMYLASE 1"/>
    <property type="match status" value="1"/>
</dbReference>
<dbReference type="Pfam" id="PF00128">
    <property type="entry name" value="Alpha-amylase"/>
    <property type="match status" value="1"/>
</dbReference>
<protein>
    <recommendedName>
        <fullName evidence="5">Glycosyl hydrolase family 13 catalytic domain-containing protein</fullName>
    </recommendedName>
</protein>
<feature type="domain" description="Glycosyl hydrolase family 13 catalytic" evidence="5">
    <location>
        <begin position="44"/>
        <end position="373"/>
    </location>
</feature>
<reference evidence="6 7" key="1">
    <citation type="submission" date="2017-04" db="EMBL/GenBank/DDBJ databases">
        <title>The whole genome sequencing and assembly of Halobacillus mangrovi strain.</title>
        <authorList>
            <person name="Lee S.-J."/>
            <person name="Park M.-K."/>
            <person name="Kim J.-Y."/>
            <person name="Lee Y.-J."/>
            <person name="Yi H."/>
            <person name="Bahn Y.-S."/>
            <person name="Kim J.F."/>
            <person name="Lee D.-W."/>
        </authorList>
    </citation>
    <scope>NUCLEOTIDE SEQUENCE [LARGE SCALE GENOMIC DNA]</scope>
    <source>
        <strain evidence="6 7">KTB 131</strain>
    </source>
</reference>
<dbReference type="SUPFAM" id="SSF51011">
    <property type="entry name" value="Glycosyl hydrolase domain"/>
    <property type="match status" value="1"/>
</dbReference>
<dbReference type="EMBL" id="CP020772">
    <property type="protein sequence ID" value="ARI78057.1"/>
    <property type="molecule type" value="Genomic_DNA"/>
</dbReference>
<dbReference type="InterPro" id="IPR054174">
    <property type="entry name" value="Alpha-amylase-like_C"/>
</dbReference>
<keyword evidence="2" id="KW-0479">Metal-binding</keyword>
<feature type="transmembrane region" description="Helical" evidence="4">
    <location>
        <begin position="468"/>
        <end position="490"/>
    </location>
</feature>
<dbReference type="InterPro" id="IPR017853">
    <property type="entry name" value="GH"/>
</dbReference>
<dbReference type="GO" id="GO:0005975">
    <property type="term" value="P:carbohydrate metabolic process"/>
    <property type="evidence" value="ECO:0007669"/>
    <property type="project" value="InterPro"/>
</dbReference>
<evidence type="ECO:0000313" key="6">
    <source>
        <dbReference type="EMBL" id="ARI78057.1"/>
    </source>
</evidence>
<dbReference type="InterPro" id="IPR006047">
    <property type="entry name" value="GH13_cat_dom"/>
</dbReference>
<evidence type="ECO:0000259" key="5">
    <source>
        <dbReference type="SMART" id="SM00642"/>
    </source>
</evidence>
<dbReference type="SMART" id="SM00642">
    <property type="entry name" value="Aamy"/>
    <property type="match status" value="1"/>
</dbReference>
<evidence type="ECO:0000313" key="7">
    <source>
        <dbReference type="Proteomes" id="UP000192527"/>
    </source>
</evidence>
<dbReference type="Pfam" id="PF22026">
    <property type="entry name" value="Alpha-amylase_C_2"/>
    <property type="match status" value="1"/>
</dbReference>
<dbReference type="SUPFAM" id="SSF51445">
    <property type="entry name" value="(Trans)glycosidases"/>
    <property type="match status" value="1"/>
</dbReference>
<dbReference type="Gene3D" id="2.60.40.1180">
    <property type="entry name" value="Golgi alpha-mannosidase II"/>
    <property type="match status" value="1"/>
</dbReference>
<organism evidence="6 7">
    <name type="scientific">Halobacillus mangrovi</name>
    <dbReference type="NCBI Taxonomy" id="402384"/>
    <lineage>
        <taxon>Bacteria</taxon>
        <taxon>Bacillati</taxon>
        <taxon>Bacillota</taxon>
        <taxon>Bacilli</taxon>
        <taxon>Bacillales</taxon>
        <taxon>Bacillaceae</taxon>
        <taxon>Halobacillus</taxon>
    </lineage>
</organism>
<dbReference type="KEGG" id="hmn:HM131_14885"/>
<evidence type="ECO:0000256" key="1">
    <source>
        <dbReference type="ARBA" id="ARBA00001913"/>
    </source>
</evidence>
<keyword evidence="4" id="KW-1133">Transmembrane helix</keyword>
<dbReference type="InterPro" id="IPR013780">
    <property type="entry name" value="Glyco_hydro_b"/>
</dbReference>
<accession>A0A1W5ZXT3</accession>
<dbReference type="OrthoDB" id="9805159at2"/>
<gene>
    <name evidence="6" type="ORF">HM131_14885</name>
</gene>
<proteinExistence type="predicted"/>
<evidence type="ECO:0000256" key="3">
    <source>
        <dbReference type="ARBA" id="ARBA00022729"/>
    </source>
</evidence>
<dbReference type="STRING" id="402384.HM131_14885"/>
<dbReference type="AlphaFoldDB" id="A0A1W5ZXT3"/>
<dbReference type="Gene3D" id="3.20.20.80">
    <property type="entry name" value="Glycosidases"/>
    <property type="match status" value="1"/>
</dbReference>
<dbReference type="PANTHER" id="PTHR10357">
    <property type="entry name" value="ALPHA-AMYLASE FAMILY MEMBER"/>
    <property type="match status" value="1"/>
</dbReference>
<keyword evidence="7" id="KW-1185">Reference proteome</keyword>
<name>A0A1W5ZXT3_9BACI</name>